<proteinExistence type="predicted"/>
<dbReference type="HOGENOM" id="CLU_2848534_0_0_12"/>
<protein>
    <submittedName>
        <fullName evidence="1">Uncharacterized protein</fullName>
    </submittedName>
</protein>
<dbReference type="AlphaFoldDB" id="S5ZWG8"/>
<sequence length="65" mass="7523">MSNLIIINGAECCSAIKMIRREAVSAPIRFFKILYVKSPEEESFFYIIRKIKFAVFDLNFIKTSA</sequence>
<evidence type="ECO:0000313" key="1">
    <source>
        <dbReference type="EMBL" id="AGT44735.1"/>
    </source>
</evidence>
<gene>
    <name evidence="1" type="ORF">TPE_2261</name>
</gene>
<accession>S5ZWG8</accession>
<name>S5ZWG8_9SPIR</name>
<organism evidence="1 2">
    <name type="scientific">Treponema pedis str. T A4</name>
    <dbReference type="NCBI Taxonomy" id="1291379"/>
    <lineage>
        <taxon>Bacteria</taxon>
        <taxon>Pseudomonadati</taxon>
        <taxon>Spirochaetota</taxon>
        <taxon>Spirochaetia</taxon>
        <taxon>Spirochaetales</taxon>
        <taxon>Treponemataceae</taxon>
        <taxon>Treponema</taxon>
    </lineage>
</organism>
<dbReference type="EMBL" id="CP004120">
    <property type="protein sequence ID" value="AGT44735.1"/>
    <property type="molecule type" value="Genomic_DNA"/>
</dbReference>
<dbReference type="PATRIC" id="fig|1291379.3.peg.2233"/>
<dbReference type="KEGG" id="tped:TPE_2261"/>
<keyword evidence="2" id="KW-1185">Reference proteome</keyword>
<reference evidence="1 2" key="1">
    <citation type="journal article" date="2013" name="PLoS ONE">
        <title>Genome-Wide Relatedness of Treponema pedis, from Gingiva and Necrotic Skin Lesions of Pigs, with the Human Oral Pathogen Treponema denticola.</title>
        <authorList>
            <person name="Svartstrom O."/>
            <person name="Mushtaq M."/>
            <person name="Pringle M."/>
            <person name="Segerman B."/>
        </authorList>
    </citation>
    <scope>NUCLEOTIDE SEQUENCE [LARGE SCALE GENOMIC DNA]</scope>
    <source>
        <strain evidence="1">T A4</strain>
    </source>
</reference>
<dbReference type="Proteomes" id="UP000015620">
    <property type="component" value="Chromosome"/>
</dbReference>
<evidence type="ECO:0000313" key="2">
    <source>
        <dbReference type="Proteomes" id="UP000015620"/>
    </source>
</evidence>
<dbReference type="STRING" id="1291379.TPE_2261"/>